<evidence type="ECO:0000313" key="3">
    <source>
        <dbReference type="Proteomes" id="UP000009138"/>
    </source>
</evidence>
<dbReference type="GeneID" id="93613338"/>
<dbReference type="Proteomes" id="UP000009138">
    <property type="component" value="Unassembled WGS sequence"/>
</dbReference>
<keyword evidence="3" id="KW-1185">Reference proteome</keyword>
<dbReference type="InParanoid" id="I1BZN2"/>
<evidence type="ECO:0000256" key="1">
    <source>
        <dbReference type="SAM" id="MobiDB-lite"/>
    </source>
</evidence>
<feature type="region of interest" description="Disordered" evidence="1">
    <location>
        <begin position="33"/>
        <end position="54"/>
    </location>
</feature>
<gene>
    <name evidence="2" type="ORF">RO3G_06367</name>
</gene>
<evidence type="ECO:0000313" key="2">
    <source>
        <dbReference type="EMBL" id="EIE81662.1"/>
    </source>
</evidence>
<dbReference type="AlphaFoldDB" id="I1BZN2"/>
<reference evidence="2 3" key="1">
    <citation type="journal article" date="2009" name="PLoS Genet.">
        <title>Genomic analysis of the basal lineage fungus Rhizopus oryzae reveals a whole-genome duplication.</title>
        <authorList>
            <person name="Ma L.-J."/>
            <person name="Ibrahim A.S."/>
            <person name="Skory C."/>
            <person name="Grabherr M.G."/>
            <person name="Burger G."/>
            <person name="Butler M."/>
            <person name="Elias M."/>
            <person name="Idnurm A."/>
            <person name="Lang B.F."/>
            <person name="Sone T."/>
            <person name="Abe A."/>
            <person name="Calvo S.E."/>
            <person name="Corrochano L.M."/>
            <person name="Engels R."/>
            <person name="Fu J."/>
            <person name="Hansberg W."/>
            <person name="Kim J.-M."/>
            <person name="Kodira C.D."/>
            <person name="Koehrsen M.J."/>
            <person name="Liu B."/>
            <person name="Miranda-Saavedra D."/>
            <person name="O'Leary S."/>
            <person name="Ortiz-Castellanos L."/>
            <person name="Poulter R."/>
            <person name="Rodriguez-Romero J."/>
            <person name="Ruiz-Herrera J."/>
            <person name="Shen Y.-Q."/>
            <person name="Zeng Q."/>
            <person name="Galagan J."/>
            <person name="Birren B.W."/>
            <person name="Cuomo C.A."/>
            <person name="Wickes B.L."/>
        </authorList>
    </citation>
    <scope>NUCLEOTIDE SEQUENCE [LARGE SCALE GENOMIC DNA]</scope>
    <source>
        <strain evidence="3">RA 99-880 / ATCC MYA-4621 / FGSC 9543 / NRRL 43880</strain>
    </source>
</reference>
<organism evidence="2 3">
    <name type="scientific">Rhizopus delemar (strain RA 99-880 / ATCC MYA-4621 / FGSC 9543 / NRRL 43880)</name>
    <name type="common">Mucormycosis agent</name>
    <name type="synonym">Rhizopus arrhizus var. delemar</name>
    <dbReference type="NCBI Taxonomy" id="246409"/>
    <lineage>
        <taxon>Eukaryota</taxon>
        <taxon>Fungi</taxon>
        <taxon>Fungi incertae sedis</taxon>
        <taxon>Mucoromycota</taxon>
        <taxon>Mucoromycotina</taxon>
        <taxon>Mucoromycetes</taxon>
        <taxon>Mucorales</taxon>
        <taxon>Mucorineae</taxon>
        <taxon>Rhizopodaceae</taxon>
        <taxon>Rhizopus</taxon>
    </lineage>
</organism>
<protein>
    <submittedName>
        <fullName evidence="2">Uncharacterized protein</fullName>
    </submittedName>
</protein>
<dbReference type="EMBL" id="CH476735">
    <property type="protein sequence ID" value="EIE81662.1"/>
    <property type="molecule type" value="Genomic_DNA"/>
</dbReference>
<proteinExistence type="predicted"/>
<dbReference type="RefSeq" id="XP_067517058.1">
    <property type="nucleotide sequence ID" value="XM_067660957.1"/>
</dbReference>
<dbReference type="VEuPathDB" id="FungiDB:RO3G_06367"/>
<name>I1BZN2_RHIO9</name>
<sequence>MKERKGSKYCFVEPTYKGRVRITIGGSGKERRKVLKTTDLRQQTSEGTPGQRLNEENEVVGVYVDMDDMLLCQGMGLPMTSIGVRAKHN</sequence>
<accession>I1BZN2</accession>